<dbReference type="KEGG" id="fmr:Fuma_04920"/>
<name>A0A1P8WMI6_9PLAN</name>
<keyword evidence="2" id="KW-1185">Reference proteome</keyword>
<dbReference type="AlphaFoldDB" id="A0A1P8WMI6"/>
<sequence length="52" mass="5416">MFAAMTLFAVVLGCQEEPTTGDKIRDVGDGIGDAVGEVGDEIGDVKDDIDTE</sequence>
<accession>A0A1P8WMI6</accession>
<reference evidence="1 2" key="1">
    <citation type="journal article" date="2016" name="Front. Microbiol.">
        <title>Fuerstia marisgermanicae gen. nov., sp. nov., an Unusual Member of the Phylum Planctomycetes from the German Wadden Sea.</title>
        <authorList>
            <person name="Kohn T."/>
            <person name="Heuer A."/>
            <person name="Jogler M."/>
            <person name="Vollmers J."/>
            <person name="Boedeker C."/>
            <person name="Bunk B."/>
            <person name="Rast P."/>
            <person name="Borchert D."/>
            <person name="Glockner I."/>
            <person name="Freese H.M."/>
            <person name="Klenk H.P."/>
            <person name="Overmann J."/>
            <person name="Kaster A.K."/>
            <person name="Rohde M."/>
            <person name="Wiegand S."/>
            <person name="Jogler C."/>
        </authorList>
    </citation>
    <scope>NUCLEOTIDE SEQUENCE [LARGE SCALE GENOMIC DNA]</scope>
    <source>
        <strain evidence="1 2">NH11</strain>
    </source>
</reference>
<dbReference type="STRING" id="1891926.Fuma_04920"/>
<evidence type="ECO:0000313" key="2">
    <source>
        <dbReference type="Proteomes" id="UP000187735"/>
    </source>
</evidence>
<dbReference type="Proteomes" id="UP000187735">
    <property type="component" value="Chromosome"/>
</dbReference>
<gene>
    <name evidence="1" type="ORF">Fuma_04920</name>
</gene>
<protein>
    <submittedName>
        <fullName evidence="1">Uncharacterized protein</fullName>
    </submittedName>
</protein>
<dbReference type="EMBL" id="CP017641">
    <property type="protein sequence ID" value="APZ95264.1"/>
    <property type="molecule type" value="Genomic_DNA"/>
</dbReference>
<organism evidence="1 2">
    <name type="scientific">Fuerstiella marisgermanici</name>
    <dbReference type="NCBI Taxonomy" id="1891926"/>
    <lineage>
        <taxon>Bacteria</taxon>
        <taxon>Pseudomonadati</taxon>
        <taxon>Planctomycetota</taxon>
        <taxon>Planctomycetia</taxon>
        <taxon>Planctomycetales</taxon>
        <taxon>Planctomycetaceae</taxon>
        <taxon>Fuerstiella</taxon>
    </lineage>
</organism>
<proteinExistence type="predicted"/>
<evidence type="ECO:0000313" key="1">
    <source>
        <dbReference type="EMBL" id="APZ95264.1"/>
    </source>
</evidence>